<dbReference type="Proteomes" id="UP000294644">
    <property type="component" value="Unassembled WGS sequence"/>
</dbReference>
<evidence type="ECO:0000313" key="1">
    <source>
        <dbReference type="EMBL" id="TDE03070.1"/>
    </source>
</evidence>
<sequence length="55" mass="6457">MPDEKFNRYYKKESTTISNNSSSAAFFDLLKGNYAVFILNDENKNSDNQKNYFAY</sequence>
<dbReference type="InterPro" id="IPR018673">
    <property type="entry name" value="DUF2141"/>
</dbReference>
<evidence type="ECO:0000313" key="2">
    <source>
        <dbReference type="Proteomes" id="UP000294644"/>
    </source>
</evidence>
<protein>
    <submittedName>
        <fullName evidence="1">DUF2141 domain-containing protein</fullName>
    </submittedName>
</protein>
<organism evidence="1 2">
    <name type="scientific">Flavobacterium sandaracinum</name>
    <dbReference type="NCBI Taxonomy" id="2541733"/>
    <lineage>
        <taxon>Bacteria</taxon>
        <taxon>Pseudomonadati</taxon>
        <taxon>Bacteroidota</taxon>
        <taxon>Flavobacteriia</taxon>
        <taxon>Flavobacteriales</taxon>
        <taxon>Flavobacteriaceae</taxon>
        <taxon>Flavobacterium</taxon>
    </lineage>
</organism>
<dbReference type="EMBL" id="SMFN01000013">
    <property type="protein sequence ID" value="TDE03070.1"/>
    <property type="molecule type" value="Genomic_DNA"/>
</dbReference>
<proteinExistence type="predicted"/>
<keyword evidence="2" id="KW-1185">Reference proteome</keyword>
<reference evidence="1 2" key="1">
    <citation type="submission" date="2019-03" db="EMBL/GenBank/DDBJ databases">
        <title>Flavobacterium LB-D12 sp. nov., isolated from arctic soil.</title>
        <authorList>
            <person name="Chaudhary D.K."/>
        </authorList>
    </citation>
    <scope>NUCLEOTIDE SEQUENCE [LARGE SCALE GENOMIC DNA]</scope>
    <source>
        <strain evidence="1 2">LB-D12</strain>
    </source>
</reference>
<accession>A0A4R5CUG6</accession>
<name>A0A4R5CUG6_9FLAO</name>
<dbReference type="Pfam" id="PF09912">
    <property type="entry name" value="DUF2141"/>
    <property type="match status" value="1"/>
</dbReference>
<dbReference type="AlphaFoldDB" id="A0A4R5CUG6"/>
<gene>
    <name evidence="1" type="ORF">E0F91_11580</name>
</gene>
<comment type="caution">
    <text evidence="1">The sequence shown here is derived from an EMBL/GenBank/DDBJ whole genome shotgun (WGS) entry which is preliminary data.</text>
</comment>